<dbReference type="Proteomes" id="UP000006695">
    <property type="component" value="Chromosome"/>
</dbReference>
<organism evidence="4 5">
    <name type="scientific">Geotalea uraniireducens (strain Rf4)</name>
    <name type="common">Geobacter uraniireducens</name>
    <dbReference type="NCBI Taxonomy" id="351605"/>
    <lineage>
        <taxon>Bacteria</taxon>
        <taxon>Pseudomonadati</taxon>
        <taxon>Thermodesulfobacteriota</taxon>
        <taxon>Desulfuromonadia</taxon>
        <taxon>Geobacterales</taxon>
        <taxon>Geobacteraceae</taxon>
        <taxon>Geotalea</taxon>
    </lineage>
</organism>
<dbReference type="Gene3D" id="3.40.50.300">
    <property type="entry name" value="P-loop containing nucleotide triphosphate hydrolases"/>
    <property type="match status" value="1"/>
</dbReference>
<dbReference type="SUPFAM" id="SSF52540">
    <property type="entry name" value="P-loop containing nucleoside triphosphate hydrolases"/>
    <property type="match status" value="1"/>
</dbReference>
<protein>
    <submittedName>
        <fullName evidence="4">Sulfotransferase</fullName>
    </submittedName>
</protein>
<dbReference type="InterPro" id="IPR000863">
    <property type="entry name" value="Sulfotransferase_dom"/>
</dbReference>
<dbReference type="InterPro" id="IPR027417">
    <property type="entry name" value="P-loop_NTPase"/>
</dbReference>
<dbReference type="STRING" id="351605.Gura_1354"/>
<dbReference type="EMBL" id="CP000698">
    <property type="protein sequence ID" value="ABQ25555.1"/>
    <property type="molecule type" value="Genomic_DNA"/>
</dbReference>
<proteinExistence type="inferred from homology"/>
<keyword evidence="5" id="KW-1185">Reference proteome</keyword>
<dbReference type="AlphaFoldDB" id="A5GA47"/>
<evidence type="ECO:0000256" key="2">
    <source>
        <dbReference type="ARBA" id="ARBA00022679"/>
    </source>
</evidence>
<evidence type="ECO:0000313" key="5">
    <source>
        <dbReference type="Proteomes" id="UP000006695"/>
    </source>
</evidence>
<dbReference type="KEGG" id="gur:Gura_1354"/>
<evidence type="ECO:0000259" key="3">
    <source>
        <dbReference type="Pfam" id="PF00685"/>
    </source>
</evidence>
<gene>
    <name evidence="4" type="ordered locus">Gura_1354</name>
</gene>
<dbReference type="HOGENOM" id="CLU_027239_4_1_7"/>
<keyword evidence="2 4" id="KW-0808">Transferase</keyword>
<dbReference type="RefSeq" id="WP_011938272.1">
    <property type="nucleotide sequence ID" value="NC_009483.1"/>
</dbReference>
<dbReference type="OrthoDB" id="9804504at2"/>
<evidence type="ECO:0000313" key="4">
    <source>
        <dbReference type="EMBL" id="ABQ25555.1"/>
    </source>
</evidence>
<reference evidence="4 5" key="1">
    <citation type="submission" date="2007-05" db="EMBL/GenBank/DDBJ databases">
        <title>Complete sequence of Geobacter uraniireducens Rf4.</title>
        <authorList>
            <consortium name="US DOE Joint Genome Institute"/>
            <person name="Copeland A."/>
            <person name="Lucas S."/>
            <person name="Lapidus A."/>
            <person name="Barry K."/>
            <person name="Detter J.C."/>
            <person name="Glavina del Rio T."/>
            <person name="Hammon N."/>
            <person name="Israni S."/>
            <person name="Dalin E."/>
            <person name="Tice H."/>
            <person name="Pitluck S."/>
            <person name="Chertkov O."/>
            <person name="Brettin T."/>
            <person name="Bruce D."/>
            <person name="Han C."/>
            <person name="Schmutz J."/>
            <person name="Larimer F."/>
            <person name="Land M."/>
            <person name="Hauser L."/>
            <person name="Kyrpides N."/>
            <person name="Mikhailova N."/>
            <person name="Shelobolina E."/>
            <person name="Aklujkar M."/>
            <person name="Lovley D."/>
            <person name="Richardson P."/>
        </authorList>
    </citation>
    <scope>NUCLEOTIDE SEQUENCE [LARGE SCALE GENOMIC DNA]</scope>
    <source>
        <strain evidence="4 5">Rf4</strain>
    </source>
</reference>
<dbReference type="GO" id="GO:0008146">
    <property type="term" value="F:sulfotransferase activity"/>
    <property type="evidence" value="ECO:0007669"/>
    <property type="project" value="InterPro"/>
</dbReference>
<evidence type="ECO:0000256" key="1">
    <source>
        <dbReference type="ARBA" id="ARBA00005771"/>
    </source>
</evidence>
<dbReference type="PANTHER" id="PTHR11783">
    <property type="entry name" value="SULFOTRANSFERASE SULT"/>
    <property type="match status" value="1"/>
</dbReference>
<sequence>MRKIIWLASYPKSGNTWMRVLLTNYLRNSATPVDINKLEGGPIASARLWFDEWVGVEAAELDDNVIERLRPGVYRCMAGETHDTLYMKVHDAWGRTDRGEALFPADVTAGVVYIVRNPLDMAMSCAHHWGVDIDTAAESMCDPTFATSRSLGGLSDQLRQSMLSWSGHVQSWLDESGLPVHVVRYEDLLAAPAATFGGVVRFCGLPFDAARVGKAVAFSDFSELQRQEREKGFRERSLRAPGSFFRRGQAGAWREELPPELVNRLIAAHGEMMKRFGYTTHQGGNDNVD</sequence>
<comment type="similarity">
    <text evidence="1">Belongs to the sulfotransferase 1 family.</text>
</comment>
<accession>A5GA47</accession>
<dbReference type="Pfam" id="PF00685">
    <property type="entry name" value="Sulfotransfer_1"/>
    <property type="match status" value="1"/>
</dbReference>
<name>A5GA47_GEOUR</name>
<feature type="domain" description="Sulfotransferase" evidence="3">
    <location>
        <begin position="5"/>
        <end position="277"/>
    </location>
</feature>